<dbReference type="InterPro" id="IPR000210">
    <property type="entry name" value="BTB/POZ_dom"/>
</dbReference>
<dbReference type="EMBL" id="CALNXJ010000051">
    <property type="protein sequence ID" value="CAH3152584.1"/>
    <property type="molecule type" value="Genomic_DNA"/>
</dbReference>
<dbReference type="CDD" id="cd18186">
    <property type="entry name" value="BTB_POZ_ZBTB_KLHL-like"/>
    <property type="match status" value="2"/>
</dbReference>
<accession>A0AAU9XLW9</accession>
<dbReference type="AlphaFoldDB" id="A0AAU9XLW9"/>
<evidence type="ECO:0000259" key="2">
    <source>
        <dbReference type="PROSITE" id="PS50097"/>
    </source>
</evidence>
<reference evidence="3 4" key="1">
    <citation type="submission" date="2022-05" db="EMBL/GenBank/DDBJ databases">
        <authorList>
            <consortium name="Genoscope - CEA"/>
            <person name="William W."/>
        </authorList>
    </citation>
    <scope>NUCLEOTIDE SEQUENCE [LARGE SCALE GENOMIC DNA]</scope>
</reference>
<dbReference type="SUPFAM" id="SSF54695">
    <property type="entry name" value="POZ domain"/>
    <property type="match status" value="3"/>
</dbReference>
<feature type="domain" description="BTB" evidence="2">
    <location>
        <begin position="197"/>
        <end position="256"/>
    </location>
</feature>
<dbReference type="InterPro" id="IPR011333">
    <property type="entry name" value="SKP1/BTB/POZ_sf"/>
</dbReference>
<comment type="caution">
    <text evidence="3">The sequence shown here is derived from an EMBL/GenBank/DDBJ whole genome shotgun (WGS) entry which is preliminary data.</text>
</comment>
<evidence type="ECO:0000313" key="4">
    <source>
        <dbReference type="Proteomes" id="UP001159428"/>
    </source>
</evidence>
<dbReference type="PANTHER" id="PTHR22744">
    <property type="entry name" value="HELIX LOOP HELIX PROTEIN 21-RELATED"/>
    <property type="match status" value="1"/>
</dbReference>
<feature type="domain" description="BTB" evidence="2">
    <location>
        <begin position="424"/>
        <end position="483"/>
    </location>
</feature>
<keyword evidence="4" id="KW-1185">Reference proteome</keyword>
<dbReference type="PANTHER" id="PTHR22744:SF17">
    <property type="entry name" value="BTB DOMAIN-CONTAINING PROTEIN"/>
    <property type="match status" value="1"/>
</dbReference>
<name>A0AAU9XLW9_9CNID</name>
<organism evidence="3 4">
    <name type="scientific">Pocillopora meandrina</name>
    <dbReference type="NCBI Taxonomy" id="46732"/>
    <lineage>
        <taxon>Eukaryota</taxon>
        <taxon>Metazoa</taxon>
        <taxon>Cnidaria</taxon>
        <taxon>Anthozoa</taxon>
        <taxon>Hexacorallia</taxon>
        <taxon>Scleractinia</taxon>
        <taxon>Astrocoeniina</taxon>
        <taxon>Pocilloporidae</taxon>
        <taxon>Pocillopora</taxon>
    </lineage>
</organism>
<dbReference type="PROSITE" id="PS50097">
    <property type="entry name" value="BTB"/>
    <property type="match status" value="2"/>
</dbReference>
<feature type="coiled-coil region" evidence="1">
    <location>
        <begin position="577"/>
        <end position="618"/>
    </location>
</feature>
<evidence type="ECO:0000313" key="3">
    <source>
        <dbReference type="EMBL" id="CAH3152584.1"/>
    </source>
</evidence>
<dbReference type="Pfam" id="PF00651">
    <property type="entry name" value="BTB"/>
    <property type="match status" value="3"/>
</dbReference>
<feature type="coiled-coil region" evidence="1">
    <location>
        <begin position="350"/>
        <end position="391"/>
    </location>
</feature>
<keyword evidence="1" id="KW-0175">Coiled coil</keyword>
<dbReference type="SMART" id="SM00225">
    <property type="entry name" value="BTB"/>
    <property type="match status" value="2"/>
</dbReference>
<dbReference type="Proteomes" id="UP001159428">
    <property type="component" value="Unassembled WGS sequence"/>
</dbReference>
<evidence type="ECO:0000256" key="1">
    <source>
        <dbReference type="SAM" id="Coils"/>
    </source>
</evidence>
<gene>
    <name evidence="3" type="ORF">PMEA_00026739</name>
</gene>
<proteinExistence type="predicted"/>
<sequence>MWSPAFSKMFTSDFSEKTAKEVPLPGKIANEIREMLLAIYPTSAKGIDDENYSFLLDLAREYMMEKLTEKCEDFLIHKLRWPRQQHSSQCLDLLVTAQSYDLERLQEECIKNARNLSRRELNSHSKRDKILLPNYKKLVDGIMERMENKIMELQRNKVKIFSFYCNFEFCILIFKNATSQNPVQEHEQDFSEPWEQSDVVLLVEGQKIYVHRLMLSMCSPVFSRMFSAEFKEKDADEIPLPGKKAAEIREMLLVIYPSFCKRVTDDNLDFLLSLAREYQMTVLTQKCEDYLLWGMEKKNEISSIMETLIIAQNYSLERLKTDCIKKTQNLSTEDIKSHELYDQIEPLSQRRMVELQMDNMEKKLSEAKAELEKSNAEISKLQGKIKEMKKLASEEIVVCTIKMQQEGKVVQEHEQDFSEPWEQSDVVLLVEGQKIYVHRLMLSMCSPVFSRMFSAEFKEKDADEILLPGKKAAEIREMLLVIYPSFCKRVTDNNLDFLLSLAREYQMTVLTQKCEDYLLWGMEKKNEISSIMETLIVAQNFSLERVKTDCIKKTQDLSTEDLRSHELYDQLEPLSQRRMVELQMDNMEKKLSEAKAHLKKSNAEILKLQGKIKEMKKLAFEGLKHFGEVASCLGNHIRHAMQMNSRFQDFAMTTEQYMLTIQKDSPGRAKMNERDKVCQSLGLAHSPLVYLQNKLLAITKEFN</sequence>
<protein>
    <recommendedName>
        <fullName evidence="2">BTB domain-containing protein</fullName>
    </recommendedName>
</protein>
<dbReference type="Gene3D" id="3.30.710.10">
    <property type="entry name" value="Potassium Channel Kv1.1, Chain A"/>
    <property type="match status" value="3"/>
</dbReference>